<evidence type="ECO:0000256" key="3">
    <source>
        <dbReference type="ARBA" id="ARBA00023163"/>
    </source>
</evidence>
<dbReference type="InterPro" id="IPR001845">
    <property type="entry name" value="HTH_ArsR_DNA-bd_dom"/>
</dbReference>
<reference evidence="6" key="1">
    <citation type="journal article" date="2019" name="Int. J. Syst. Evol. Microbiol.">
        <title>The Global Catalogue of Microorganisms (GCM) 10K type strain sequencing project: providing services to taxonomists for standard genome sequencing and annotation.</title>
        <authorList>
            <consortium name="The Broad Institute Genomics Platform"/>
            <consortium name="The Broad Institute Genome Sequencing Center for Infectious Disease"/>
            <person name="Wu L."/>
            <person name="Ma J."/>
        </authorList>
    </citation>
    <scope>NUCLEOTIDE SEQUENCE [LARGE SCALE GENOMIC DNA]</scope>
    <source>
        <strain evidence="6">NBRC 106348</strain>
    </source>
</reference>
<dbReference type="EMBL" id="BSUK01000001">
    <property type="protein sequence ID" value="GMA25472.1"/>
    <property type="molecule type" value="Genomic_DNA"/>
</dbReference>
<evidence type="ECO:0000256" key="1">
    <source>
        <dbReference type="ARBA" id="ARBA00023015"/>
    </source>
</evidence>
<dbReference type="Gene3D" id="1.10.10.10">
    <property type="entry name" value="Winged helix-like DNA-binding domain superfamily/Winged helix DNA-binding domain"/>
    <property type="match status" value="1"/>
</dbReference>
<dbReference type="Pfam" id="PF19361">
    <property type="entry name" value="DUF5937"/>
    <property type="match status" value="1"/>
</dbReference>
<dbReference type="InterPro" id="IPR045981">
    <property type="entry name" value="DUF5937"/>
</dbReference>
<keyword evidence="2" id="KW-0238">DNA-binding</keyword>
<name>A0ABQ6I5H9_9MICO</name>
<keyword evidence="3" id="KW-0804">Transcription</keyword>
<dbReference type="InterPro" id="IPR011991">
    <property type="entry name" value="ArsR-like_HTH"/>
</dbReference>
<dbReference type="PROSITE" id="PS50987">
    <property type="entry name" value="HTH_ARSR_2"/>
    <property type="match status" value="1"/>
</dbReference>
<dbReference type="SMART" id="SM00418">
    <property type="entry name" value="HTH_ARSR"/>
    <property type="match status" value="1"/>
</dbReference>
<dbReference type="InterPro" id="IPR051081">
    <property type="entry name" value="HTH_MetalResp_TranReg"/>
</dbReference>
<dbReference type="InterPro" id="IPR036388">
    <property type="entry name" value="WH-like_DNA-bd_sf"/>
</dbReference>
<dbReference type="PRINTS" id="PR00778">
    <property type="entry name" value="HTHARSR"/>
</dbReference>
<comment type="caution">
    <text evidence="5">The sequence shown here is derived from an EMBL/GenBank/DDBJ whole genome shotgun (WGS) entry which is preliminary data.</text>
</comment>
<dbReference type="SUPFAM" id="SSF46785">
    <property type="entry name" value="Winged helix' DNA-binding domain"/>
    <property type="match status" value="1"/>
</dbReference>
<dbReference type="CDD" id="cd00090">
    <property type="entry name" value="HTH_ARSR"/>
    <property type="match status" value="1"/>
</dbReference>
<evidence type="ECO:0000259" key="4">
    <source>
        <dbReference type="PROSITE" id="PS50987"/>
    </source>
</evidence>
<gene>
    <name evidence="5" type="ORF">GCM10025864_32310</name>
</gene>
<evidence type="ECO:0000256" key="2">
    <source>
        <dbReference type="ARBA" id="ARBA00023125"/>
    </source>
</evidence>
<proteinExistence type="predicted"/>
<dbReference type="NCBIfam" id="NF033788">
    <property type="entry name" value="HTH_metalloreg"/>
    <property type="match status" value="1"/>
</dbReference>
<dbReference type="Pfam" id="PF01022">
    <property type="entry name" value="HTH_5"/>
    <property type="match status" value="1"/>
</dbReference>
<accession>A0ABQ6I5H9</accession>
<sequence length="361" mass="39162">MTIDVSRVPPSGFLFAPSPLAELASAVHLLVEPTHHPAQNGWATAVAANVDPGLLDRLIDADYLWRTSRADSLLPSEPQDSLAAELDEMDLLDDETWVSAALLTSSCGTVPLYRNLGSPLVDPEARELARTRAATRGERQSAFVDLVLKDPPVVRSSVRRMLEDCDEAFFADAWSRVRPALVADARRKRDVLGVSGLREAVASTSAAITVDDDAARLRVDKLQDSLTTADERGMTFLPSVFGHPHLLVVHAPGWRPVVQYPVAGGAPSAPTVSVETVQQRFHALDNPLRLRLARSLLRAPHTTADLAEAWGVSASEVSRHLGVLKEAGLVTSVRHGRRVLHELDLTATTRIGQDLVQALLR</sequence>
<evidence type="ECO:0000313" key="5">
    <source>
        <dbReference type="EMBL" id="GMA25472.1"/>
    </source>
</evidence>
<keyword evidence="6" id="KW-1185">Reference proteome</keyword>
<dbReference type="InterPro" id="IPR036390">
    <property type="entry name" value="WH_DNA-bd_sf"/>
</dbReference>
<dbReference type="Proteomes" id="UP001157091">
    <property type="component" value="Unassembled WGS sequence"/>
</dbReference>
<dbReference type="PANTHER" id="PTHR33154:SF33">
    <property type="entry name" value="TRANSCRIPTIONAL REPRESSOR SDPR"/>
    <property type="match status" value="1"/>
</dbReference>
<protein>
    <submittedName>
        <fullName evidence="5">Transcriptional regulator</fullName>
    </submittedName>
</protein>
<evidence type="ECO:0000313" key="6">
    <source>
        <dbReference type="Proteomes" id="UP001157091"/>
    </source>
</evidence>
<dbReference type="PANTHER" id="PTHR33154">
    <property type="entry name" value="TRANSCRIPTIONAL REGULATOR, ARSR FAMILY"/>
    <property type="match status" value="1"/>
</dbReference>
<organism evidence="5 6">
    <name type="scientific">Luteimicrobium album</name>
    <dbReference type="NCBI Taxonomy" id="1054550"/>
    <lineage>
        <taxon>Bacteria</taxon>
        <taxon>Bacillati</taxon>
        <taxon>Actinomycetota</taxon>
        <taxon>Actinomycetes</taxon>
        <taxon>Micrococcales</taxon>
        <taxon>Luteimicrobium</taxon>
    </lineage>
</organism>
<feature type="domain" description="HTH arsR-type" evidence="4">
    <location>
        <begin position="269"/>
        <end position="361"/>
    </location>
</feature>
<keyword evidence="1" id="KW-0805">Transcription regulation</keyword>